<feature type="transmembrane region" description="Helical" evidence="7">
    <location>
        <begin position="402"/>
        <end position="421"/>
    </location>
</feature>
<feature type="transmembrane region" description="Helical" evidence="7">
    <location>
        <begin position="345"/>
        <end position="366"/>
    </location>
</feature>
<comment type="similarity">
    <text evidence="2">Belongs to the nucleobase:cation symporter-2 (NCS2) (TC 2.A.40) family.</text>
</comment>
<dbReference type="Proteomes" id="UP000187439">
    <property type="component" value="Unassembled WGS sequence"/>
</dbReference>
<dbReference type="OrthoDB" id="5597247at2"/>
<feature type="transmembrane region" description="Helical" evidence="7">
    <location>
        <begin position="164"/>
        <end position="182"/>
    </location>
</feature>
<dbReference type="GO" id="GO:0005886">
    <property type="term" value="C:plasma membrane"/>
    <property type="evidence" value="ECO:0007669"/>
    <property type="project" value="TreeGrafter"/>
</dbReference>
<feature type="transmembrane region" description="Helical" evidence="7">
    <location>
        <begin position="103"/>
        <end position="122"/>
    </location>
</feature>
<feature type="transmembrane region" description="Helical" evidence="7">
    <location>
        <begin position="318"/>
        <end position="339"/>
    </location>
</feature>
<feature type="transmembrane region" description="Helical" evidence="7">
    <location>
        <begin position="188"/>
        <end position="207"/>
    </location>
</feature>
<evidence type="ECO:0000256" key="5">
    <source>
        <dbReference type="ARBA" id="ARBA00022989"/>
    </source>
</evidence>
<accession>A0A1R0XUS7</accession>
<dbReference type="EMBL" id="MPTC01000016">
    <property type="protein sequence ID" value="OMD38806.1"/>
    <property type="molecule type" value="Genomic_DNA"/>
</dbReference>
<evidence type="ECO:0000313" key="9">
    <source>
        <dbReference type="Proteomes" id="UP000187439"/>
    </source>
</evidence>
<feature type="transmembrane region" description="Helical" evidence="7">
    <location>
        <begin position="48"/>
        <end position="67"/>
    </location>
</feature>
<dbReference type="RefSeq" id="WP_076120108.1">
    <property type="nucleotide sequence ID" value="NZ_MPTC01000016.1"/>
</dbReference>
<dbReference type="Pfam" id="PF00860">
    <property type="entry name" value="Xan_ur_permease"/>
    <property type="match status" value="1"/>
</dbReference>
<comment type="caution">
    <text evidence="8">The sequence shown here is derived from an EMBL/GenBank/DDBJ whole genome shotgun (WGS) entry which is preliminary data.</text>
</comment>
<reference evidence="8 9" key="1">
    <citation type="submission" date="2016-10" db="EMBL/GenBank/DDBJ databases">
        <title>Paenibacillus species isolates.</title>
        <authorList>
            <person name="Beno S.M."/>
        </authorList>
    </citation>
    <scope>NUCLEOTIDE SEQUENCE [LARGE SCALE GENOMIC DNA]</scope>
    <source>
        <strain evidence="8 9">FSL H7-0710</strain>
    </source>
</reference>
<evidence type="ECO:0000313" key="8">
    <source>
        <dbReference type="EMBL" id="OMD38806.1"/>
    </source>
</evidence>
<keyword evidence="6 7" id="KW-0472">Membrane</keyword>
<protein>
    <submittedName>
        <fullName evidence="8">Xanthine permease</fullName>
    </submittedName>
</protein>
<feature type="transmembrane region" description="Helical" evidence="7">
    <location>
        <begin position="15"/>
        <end position="36"/>
    </location>
</feature>
<feature type="transmembrane region" description="Helical" evidence="7">
    <location>
        <begin position="227"/>
        <end position="250"/>
    </location>
</feature>
<keyword evidence="5 7" id="KW-1133">Transmembrane helix</keyword>
<keyword evidence="3" id="KW-0813">Transport</keyword>
<evidence type="ECO:0000256" key="7">
    <source>
        <dbReference type="SAM" id="Phobius"/>
    </source>
</evidence>
<organism evidence="8 9">
    <name type="scientific">Paenibacillus odorifer</name>
    <dbReference type="NCBI Taxonomy" id="189426"/>
    <lineage>
        <taxon>Bacteria</taxon>
        <taxon>Bacillati</taxon>
        <taxon>Bacillota</taxon>
        <taxon>Bacilli</taxon>
        <taxon>Bacillales</taxon>
        <taxon>Paenibacillaceae</taxon>
        <taxon>Paenibacillus</taxon>
    </lineage>
</organism>
<feature type="transmembrane region" description="Helical" evidence="7">
    <location>
        <begin position="375"/>
        <end position="396"/>
    </location>
</feature>
<dbReference type="NCBIfam" id="NF037981">
    <property type="entry name" value="NCS2_1"/>
    <property type="match status" value="1"/>
</dbReference>
<feature type="transmembrane region" description="Helical" evidence="7">
    <location>
        <begin position="73"/>
        <end position="91"/>
    </location>
</feature>
<evidence type="ECO:0000256" key="6">
    <source>
        <dbReference type="ARBA" id="ARBA00023136"/>
    </source>
</evidence>
<comment type="subcellular location">
    <subcellularLocation>
        <location evidence="1">Membrane</location>
        <topology evidence="1">Multi-pass membrane protein</topology>
    </subcellularLocation>
</comment>
<dbReference type="PANTHER" id="PTHR42810:SF1">
    <property type="entry name" value="PURINE PERMEASE YWDJ-RELATED"/>
    <property type="match status" value="1"/>
</dbReference>
<evidence type="ECO:0000256" key="2">
    <source>
        <dbReference type="ARBA" id="ARBA00008821"/>
    </source>
</evidence>
<evidence type="ECO:0000256" key="3">
    <source>
        <dbReference type="ARBA" id="ARBA00022448"/>
    </source>
</evidence>
<sequence>MEKKRVTDSLSTVQWFIFLLANAVALPIVIGGVFQLSFEQISTLMQRTFFVVGISSFIQGWLGHKYPIADGPAGSWVSIFVILGNLAFIQGQDQMYTLQILEGGLIVAGLLLFVLGTTGLVYRLQFLFTPLVSGSFLFILALQLSGVLIKGMLGLQGTSAEPDVMAALISFFIFGLVIFLSIKGRGWISSYAVLIGIGLGSALFAAFGKVEPTFTDSTPVLKFPQIFAWGVPQFDLGIVITSLLFTFLLVSNTISSISAVKQVVLVVPKDEKTALSRGIWTGGISHILAALFSTIGVVPLPASAGFMKLTGQKRIRPFLMACMLLTVIALMPSVVNVLALLPAPVASAALLATFVQIIGIAFQSLLQEQLDHRRLTILGITLLVSIGLMFLPPAVFQSLPSTFRYICSNGLLVGTILAMLLEQLWKGEKKISHYRKL</sequence>
<dbReference type="GO" id="GO:0042907">
    <property type="term" value="F:xanthine transmembrane transporter activity"/>
    <property type="evidence" value="ECO:0007669"/>
    <property type="project" value="TreeGrafter"/>
</dbReference>
<keyword evidence="4 7" id="KW-0812">Transmembrane</keyword>
<proteinExistence type="inferred from homology"/>
<dbReference type="AlphaFoldDB" id="A0A1R0XUS7"/>
<dbReference type="InterPro" id="IPR006043">
    <property type="entry name" value="NCS2"/>
</dbReference>
<gene>
    <name evidence="8" type="ORF">BSK52_17990</name>
</gene>
<dbReference type="PANTHER" id="PTHR42810">
    <property type="entry name" value="PURINE PERMEASE C1399.01C-RELATED"/>
    <property type="match status" value="1"/>
</dbReference>
<feature type="transmembrane region" description="Helical" evidence="7">
    <location>
        <begin position="128"/>
        <end position="152"/>
    </location>
</feature>
<evidence type="ECO:0000256" key="4">
    <source>
        <dbReference type="ARBA" id="ARBA00022692"/>
    </source>
</evidence>
<name>A0A1R0XUS7_9BACL</name>
<evidence type="ECO:0000256" key="1">
    <source>
        <dbReference type="ARBA" id="ARBA00004141"/>
    </source>
</evidence>